<dbReference type="PANTHER" id="PTHR34981">
    <property type="entry name" value="CELL DIVISION PROTEIN ZAPA"/>
    <property type="match status" value="1"/>
</dbReference>
<keyword evidence="6" id="KW-0131">Cell cycle</keyword>
<dbReference type="Gene3D" id="3.30.160.880">
    <property type="entry name" value="Cell division protein ZapA protomer, N-terminal domain"/>
    <property type="match status" value="1"/>
</dbReference>
<proteinExistence type="predicted"/>
<keyword evidence="5" id="KW-0717">Septation</keyword>
<evidence type="ECO:0000256" key="8">
    <source>
        <dbReference type="ARBA" id="ARBA00026068"/>
    </source>
</evidence>
<organism evidence="11 12">
    <name type="scientific">Thermotomaculum hydrothermale</name>
    <dbReference type="NCBI Taxonomy" id="981385"/>
    <lineage>
        <taxon>Bacteria</taxon>
        <taxon>Pseudomonadati</taxon>
        <taxon>Acidobacteriota</taxon>
        <taxon>Holophagae</taxon>
        <taxon>Thermotomaculales</taxon>
        <taxon>Thermotomaculaceae</taxon>
        <taxon>Thermotomaculum</taxon>
    </lineage>
</organism>
<comment type="function">
    <text evidence="7">Activator of cell division through the inhibition of FtsZ GTPase activity, therefore promoting FtsZ assembly into bundles of protofilaments necessary for the formation of the division Z ring. It is recruited early at mid-cell but it is not essential for cell division.</text>
</comment>
<dbReference type="GO" id="GO:0030428">
    <property type="term" value="C:cell septum"/>
    <property type="evidence" value="ECO:0007669"/>
    <property type="project" value="TreeGrafter"/>
</dbReference>
<comment type="subunit">
    <text evidence="8">Homodimer. Interacts with FtsZ.</text>
</comment>
<dbReference type="PANTHER" id="PTHR34981:SF1">
    <property type="entry name" value="CELL DIVISION PROTEIN ZAPA"/>
    <property type="match status" value="1"/>
</dbReference>
<name>A0A7R6SXP2_9BACT</name>
<feature type="transmembrane region" description="Helical" evidence="10">
    <location>
        <begin position="49"/>
        <end position="69"/>
    </location>
</feature>
<evidence type="ECO:0000313" key="11">
    <source>
        <dbReference type="EMBL" id="BBB31765.1"/>
    </source>
</evidence>
<dbReference type="GO" id="GO:0000921">
    <property type="term" value="P:septin ring assembly"/>
    <property type="evidence" value="ECO:0007669"/>
    <property type="project" value="TreeGrafter"/>
</dbReference>
<dbReference type="AlphaFoldDB" id="A0A7R6SXP2"/>
<evidence type="ECO:0000256" key="5">
    <source>
        <dbReference type="ARBA" id="ARBA00023210"/>
    </source>
</evidence>
<keyword evidence="10" id="KW-0812">Transmembrane</keyword>
<dbReference type="Proteomes" id="UP000595564">
    <property type="component" value="Chromosome"/>
</dbReference>
<dbReference type="Pfam" id="PF05164">
    <property type="entry name" value="ZapA"/>
    <property type="match status" value="1"/>
</dbReference>
<evidence type="ECO:0000256" key="2">
    <source>
        <dbReference type="ARBA" id="ARBA00015195"/>
    </source>
</evidence>
<keyword evidence="3" id="KW-0963">Cytoplasm</keyword>
<protein>
    <recommendedName>
        <fullName evidence="2">Cell division protein ZapA</fullName>
    </recommendedName>
    <alternativeName>
        <fullName evidence="9">Z ring-associated protein ZapA</fullName>
    </alternativeName>
</protein>
<accession>A0A7R6SXP2</accession>
<dbReference type="GO" id="GO:0032153">
    <property type="term" value="C:cell division site"/>
    <property type="evidence" value="ECO:0007669"/>
    <property type="project" value="TreeGrafter"/>
</dbReference>
<evidence type="ECO:0000256" key="10">
    <source>
        <dbReference type="SAM" id="Phobius"/>
    </source>
</evidence>
<evidence type="ECO:0000256" key="7">
    <source>
        <dbReference type="ARBA" id="ARBA00024910"/>
    </source>
</evidence>
<dbReference type="GO" id="GO:0043093">
    <property type="term" value="P:FtsZ-dependent cytokinesis"/>
    <property type="evidence" value="ECO:0007669"/>
    <property type="project" value="TreeGrafter"/>
</dbReference>
<dbReference type="GO" id="GO:0005829">
    <property type="term" value="C:cytosol"/>
    <property type="evidence" value="ECO:0007669"/>
    <property type="project" value="TreeGrafter"/>
</dbReference>
<keyword evidence="10" id="KW-0472">Membrane</keyword>
<dbReference type="InterPro" id="IPR007838">
    <property type="entry name" value="Cell_div_ZapA-like"/>
</dbReference>
<evidence type="ECO:0000256" key="9">
    <source>
        <dbReference type="ARBA" id="ARBA00033158"/>
    </source>
</evidence>
<dbReference type="SUPFAM" id="SSF102829">
    <property type="entry name" value="Cell division protein ZapA-like"/>
    <property type="match status" value="1"/>
</dbReference>
<evidence type="ECO:0000256" key="6">
    <source>
        <dbReference type="ARBA" id="ARBA00023306"/>
    </source>
</evidence>
<comment type="subcellular location">
    <subcellularLocation>
        <location evidence="1">Cytoplasm</location>
    </subcellularLocation>
</comment>
<evidence type="ECO:0000313" key="12">
    <source>
        <dbReference type="Proteomes" id="UP000595564"/>
    </source>
</evidence>
<sequence length="101" mass="11800">MTLNKYNIEVFGKEFTISSKEKEEHVYKIVNYLDAKMREVSSQTGVIDFYNVLLLTSIVLVNNYLTLLGDCNKKEKDLKYAKKIKELINLIDSSLERKDFL</sequence>
<dbReference type="InterPro" id="IPR042233">
    <property type="entry name" value="Cell_div_ZapA_N"/>
</dbReference>
<keyword evidence="12" id="KW-1185">Reference proteome</keyword>
<dbReference type="EMBL" id="AP017470">
    <property type="protein sequence ID" value="BBB31765.1"/>
    <property type="molecule type" value="Genomic_DNA"/>
</dbReference>
<evidence type="ECO:0000256" key="4">
    <source>
        <dbReference type="ARBA" id="ARBA00022618"/>
    </source>
</evidence>
<keyword evidence="10" id="KW-1133">Transmembrane helix</keyword>
<dbReference type="InterPro" id="IPR036192">
    <property type="entry name" value="Cell_div_ZapA-like_sf"/>
</dbReference>
<evidence type="ECO:0000256" key="1">
    <source>
        <dbReference type="ARBA" id="ARBA00004496"/>
    </source>
</evidence>
<keyword evidence="4 11" id="KW-0132">Cell division</keyword>
<evidence type="ECO:0000256" key="3">
    <source>
        <dbReference type="ARBA" id="ARBA00022490"/>
    </source>
</evidence>
<dbReference type="GO" id="GO:0000917">
    <property type="term" value="P:division septum assembly"/>
    <property type="evidence" value="ECO:0007669"/>
    <property type="project" value="UniProtKB-KW"/>
</dbReference>
<gene>
    <name evidence="11" type="primary">zapA</name>
    <name evidence="11" type="ORF">TTHT_0122</name>
</gene>
<dbReference type="RefSeq" id="WP_201328096.1">
    <property type="nucleotide sequence ID" value="NZ_AP017470.1"/>
</dbReference>
<reference evidence="11 12" key="1">
    <citation type="journal article" date="2012" name="Extremophiles">
        <title>Thermotomaculum hydrothermale gen. nov., sp. nov., a novel heterotrophic thermophile within the phylum Acidobacteria from a deep-sea hydrothermal vent chimney in the Southern Okinawa Trough.</title>
        <authorList>
            <person name="Izumi H."/>
            <person name="Nunoura T."/>
            <person name="Miyazaki M."/>
            <person name="Mino S."/>
            <person name="Toki T."/>
            <person name="Takai K."/>
            <person name="Sako Y."/>
            <person name="Sawabe T."/>
            <person name="Nakagawa S."/>
        </authorList>
    </citation>
    <scope>NUCLEOTIDE SEQUENCE [LARGE SCALE GENOMIC DNA]</scope>
    <source>
        <strain evidence="11 12">AC55</strain>
    </source>
</reference>
<dbReference type="KEGG" id="thyd:TTHT_0122"/>